<name>A0AAN9M3S0_CANGL</name>
<protein>
    <submittedName>
        <fullName evidence="1">Uncharacterized protein</fullName>
    </submittedName>
</protein>
<organism evidence="1 2">
    <name type="scientific">Canavalia gladiata</name>
    <name type="common">Sword bean</name>
    <name type="synonym">Dolichos gladiatus</name>
    <dbReference type="NCBI Taxonomy" id="3824"/>
    <lineage>
        <taxon>Eukaryota</taxon>
        <taxon>Viridiplantae</taxon>
        <taxon>Streptophyta</taxon>
        <taxon>Embryophyta</taxon>
        <taxon>Tracheophyta</taxon>
        <taxon>Spermatophyta</taxon>
        <taxon>Magnoliopsida</taxon>
        <taxon>eudicotyledons</taxon>
        <taxon>Gunneridae</taxon>
        <taxon>Pentapetalae</taxon>
        <taxon>rosids</taxon>
        <taxon>fabids</taxon>
        <taxon>Fabales</taxon>
        <taxon>Fabaceae</taxon>
        <taxon>Papilionoideae</taxon>
        <taxon>50 kb inversion clade</taxon>
        <taxon>NPAAA clade</taxon>
        <taxon>indigoferoid/millettioid clade</taxon>
        <taxon>Phaseoleae</taxon>
        <taxon>Canavalia</taxon>
    </lineage>
</organism>
<reference evidence="1 2" key="1">
    <citation type="submission" date="2024-01" db="EMBL/GenBank/DDBJ databases">
        <title>The genomes of 5 underutilized Papilionoideae crops provide insights into root nodulation and disease resistanc.</title>
        <authorList>
            <person name="Jiang F."/>
        </authorList>
    </citation>
    <scope>NUCLEOTIDE SEQUENCE [LARGE SCALE GENOMIC DNA]</scope>
    <source>
        <strain evidence="1">LVBAO_FW01</strain>
        <tissue evidence="1">Leaves</tissue>
    </source>
</reference>
<comment type="caution">
    <text evidence="1">The sequence shown here is derived from an EMBL/GenBank/DDBJ whole genome shotgun (WGS) entry which is preliminary data.</text>
</comment>
<keyword evidence="2" id="KW-1185">Reference proteome</keyword>
<dbReference type="EMBL" id="JAYMYQ010000003">
    <property type="protein sequence ID" value="KAK7344938.1"/>
    <property type="molecule type" value="Genomic_DNA"/>
</dbReference>
<evidence type="ECO:0000313" key="1">
    <source>
        <dbReference type="EMBL" id="KAK7344938.1"/>
    </source>
</evidence>
<gene>
    <name evidence="1" type="ORF">VNO77_15206</name>
</gene>
<proteinExistence type="predicted"/>
<sequence length="178" mass="19813">MGPSYMTLIKLRILELGPSEHSKPWSIVTGLVLLGLGLARTEGSSHDVSTSSLEIGCFSWLVYNEIVEGLFEIALQDALHQPGPLASLRTYRFKEVVSSIGLLNGSSLKTLTSLSQGFMFRGSDEGKDAYGMRPVVLISRISDVAKPNIRRRLRLEAFHEISYSMNMRRFTGFMKLKS</sequence>
<dbReference type="AlphaFoldDB" id="A0AAN9M3S0"/>
<accession>A0AAN9M3S0</accession>
<dbReference type="Proteomes" id="UP001367508">
    <property type="component" value="Unassembled WGS sequence"/>
</dbReference>
<evidence type="ECO:0000313" key="2">
    <source>
        <dbReference type="Proteomes" id="UP001367508"/>
    </source>
</evidence>